<accession>B3MEG5</accession>
<dbReference type="KEGG" id="dan:6496361"/>
<dbReference type="SMART" id="SM00689">
    <property type="entry name" value="DM6"/>
    <property type="match status" value="1"/>
</dbReference>
<dbReference type="PhylomeDB" id="B3MEG5"/>
<sequence length="226" mass="26324">MSLLRCVHSTLLTVSRRPAALTVTRMYAPDYQKWMAVRRRRLEEKGKGRGRIDPPECLLDPCGWEPLPMDLDHYTPSDKALRKYQRTWCDCFPLPRPAVKRTKKYPQRKRRKPIRPPPCTEVECRESDLNPSRVRGVPEKLIDLPCGNTITWPCCKLNAPGCKPGRRPPTCLPTRIAICCKKRRCQYPSFSECKKGDLLEPILPCECEKKVNLCDVWAYWRKQTEK</sequence>
<dbReference type="HOGENOM" id="CLU_101522_0_0_1"/>
<gene>
    <name evidence="1" type="primary">Dana\GF13522</name>
    <name evidence="1" type="synonym">dana_GLEANR_13534</name>
    <name evidence="1" type="ORF">GF13522</name>
</gene>
<protein>
    <submittedName>
        <fullName evidence="1">Uncharacterized protein</fullName>
    </submittedName>
</protein>
<dbReference type="OMA" id="RTWCECY"/>
<dbReference type="AlphaFoldDB" id="B3MEG5"/>
<dbReference type="Pfam" id="PF07248">
    <property type="entry name" value="DUF1431"/>
    <property type="match status" value="1"/>
</dbReference>
<dbReference type="GeneID" id="6496361"/>
<reference evidence="1 2" key="1">
    <citation type="journal article" date="2007" name="Nature">
        <title>Evolution of genes and genomes on the Drosophila phylogeny.</title>
        <authorList>
            <consortium name="Drosophila 12 Genomes Consortium"/>
            <person name="Clark A.G."/>
            <person name="Eisen M.B."/>
            <person name="Smith D.R."/>
            <person name="Bergman C.M."/>
            <person name="Oliver B."/>
            <person name="Markow T.A."/>
            <person name="Kaufman T.C."/>
            <person name="Kellis M."/>
            <person name="Gelbart W."/>
            <person name="Iyer V.N."/>
            <person name="Pollard D.A."/>
            <person name="Sackton T.B."/>
            <person name="Larracuente A.M."/>
            <person name="Singh N.D."/>
            <person name="Abad J.P."/>
            <person name="Abt D.N."/>
            <person name="Adryan B."/>
            <person name="Aguade M."/>
            <person name="Akashi H."/>
            <person name="Anderson W.W."/>
            <person name="Aquadro C.F."/>
            <person name="Ardell D.H."/>
            <person name="Arguello R."/>
            <person name="Artieri C.G."/>
            <person name="Barbash D.A."/>
            <person name="Barker D."/>
            <person name="Barsanti P."/>
            <person name="Batterham P."/>
            <person name="Batzoglou S."/>
            <person name="Begun D."/>
            <person name="Bhutkar A."/>
            <person name="Blanco E."/>
            <person name="Bosak S.A."/>
            <person name="Bradley R.K."/>
            <person name="Brand A.D."/>
            <person name="Brent M.R."/>
            <person name="Brooks A.N."/>
            <person name="Brown R.H."/>
            <person name="Butlin R.K."/>
            <person name="Caggese C."/>
            <person name="Calvi B.R."/>
            <person name="Bernardo de Carvalho A."/>
            <person name="Caspi A."/>
            <person name="Castrezana S."/>
            <person name="Celniker S.E."/>
            <person name="Chang J.L."/>
            <person name="Chapple C."/>
            <person name="Chatterji S."/>
            <person name="Chinwalla A."/>
            <person name="Civetta A."/>
            <person name="Clifton S.W."/>
            <person name="Comeron J.M."/>
            <person name="Costello J.C."/>
            <person name="Coyne J.A."/>
            <person name="Daub J."/>
            <person name="David R.G."/>
            <person name="Delcher A.L."/>
            <person name="Delehaunty K."/>
            <person name="Do C.B."/>
            <person name="Ebling H."/>
            <person name="Edwards K."/>
            <person name="Eickbush T."/>
            <person name="Evans J.D."/>
            <person name="Filipski A."/>
            <person name="Findeiss S."/>
            <person name="Freyhult E."/>
            <person name="Fulton L."/>
            <person name="Fulton R."/>
            <person name="Garcia A.C."/>
            <person name="Gardiner A."/>
            <person name="Garfield D.A."/>
            <person name="Garvin B.E."/>
            <person name="Gibson G."/>
            <person name="Gilbert D."/>
            <person name="Gnerre S."/>
            <person name="Godfrey J."/>
            <person name="Good R."/>
            <person name="Gotea V."/>
            <person name="Gravely B."/>
            <person name="Greenberg A.J."/>
            <person name="Griffiths-Jones S."/>
            <person name="Gross S."/>
            <person name="Guigo R."/>
            <person name="Gustafson E.A."/>
            <person name="Haerty W."/>
            <person name="Hahn M.W."/>
            <person name="Halligan D.L."/>
            <person name="Halpern A.L."/>
            <person name="Halter G.M."/>
            <person name="Han M.V."/>
            <person name="Heger A."/>
            <person name="Hillier L."/>
            <person name="Hinrichs A.S."/>
            <person name="Holmes I."/>
            <person name="Hoskins R.A."/>
            <person name="Hubisz M.J."/>
            <person name="Hultmark D."/>
            <person name="Huntley M.A."/>
            <person name="Jaffe D.B."/>
            <person name="Jagadeeshan S."/>
            <person name="Jeck W.R."/>
            <person name="Johnson J."/>
            <person name="Jones C.D."/>
            <person name="Jordan W.C."/>
            <person name="Karpen G.H."/>
            <person name="Kataoka E."/>
            <person name="Keightley P.D."/>
            <person name="Kheradpour P."/>
            <person name="Kirkness E.F."/>
            <person name="Koerich L.B."/>
            <person name="Kristiansen K."/>
            <person name="Kudrna D."/>
            <person name="Kulathinal R.J."/>
            <person name="Kumar S."/>
            <person name="Kwok R."/>
            <person name="Lander E."/>
            <person name="Langley C.H."/>
            <person name="Lapoint R."/>
            <person name="Lazzaro B.P."/>
            <person name="Lee S.J."/>
            <person name="Levesque L."/>
            <person name="Li R."/>
            <person name="Lin C.F."/>
            <person name="Lin M.F."/>
            <person name="Lindblad-Toh K."/>
            <person name="Llopart A."/>
            <person name="Long M."/>
            <person name="Low L."/>
            <person name="Lozovsky E."/>
            <person name="Lu J."/>
            <person name="Luo M."/>
            <person name="Machado C.A."/>
            <person name="Makalowski W."/>
            <person name="Marzo M."/>
            <person name="Matsuda M."/>
            <person name="Matzkin L."/>
            <person name="McAllister B."/>
            <person name="McBride C.S."/>
            <person name="McKernan B."/>
            <person name="McKernan K."/>
            <person name="Mendez-Lago M."/>
            <person name="Minx P."/>
            <person name="Mollenhauer M.U."/>
            <person name="Montooth K."/>
            <person name="Mount S.M."/>
            <person name="Mu X."/>
            <person name="Myers E."/>
            <person name="Negre B."/>
            <person name="Newfeld S."/>
            <person name="Nielsen R."/>
            <person name="Noor M.A."/>
            <person name="O'Grady P."/>
            <person name="Pachter L."/>
            <person name="Papaceit M."/>
            <person name="Parisi M.J."/>
            <person name="Parisi M."/>
            <person name="Parts L."/>
            <person name="Pedersen J.S."/>
            <person name="Pesole G."/>
            <person name="Phillippy A.M."/>
            <person name="Ponting C.P."/>
            <person name="Pop M."/>
            <person name="Porcelli D."/>
            <person name="Powell J.R."/>
            <person name="Prohaska S."/>
            <person name="Pruitt K."/>
            <person name="Puig M."/>
            <person name="Quesneville H."/>
            <person name="Ram K.R."/>
            <person name="Rand D."/>
            <person name="Rasmussen M.D."/>
            <person name="Reed L.K."/>
            <person name="Reenan R."/>
            <person name="Reily A."/>
            <person name="Remington K.A."/>
            <person name="Rieger T.T."/>
            <person name="Ritchie M.G."/>
            <person name="Robin C."/>
            <person name="Rogers Y.H."/>
            <person name="Rohde C."/>
            <person name="Rozas J."/>
            <person name="Rubenfield M.J."/>
            <person name="Ruiz A."/>
            <person name="Russo S."/>
            <person name="Salzberg S.L."/>
            <person name="Sanchez-Gracia A."/>
            <person name="Saranga D.J."/>
            <person name="Sato H."/>
            <person name="Schaeffer S.W."/>
            <person name="Schatz M.C."/>
            <person name="Schlenke T."/>
            <person name="Schwartz R."/>
            <person name="Segarra C."/>
            <person name="Singh R.S."/>
            <person name="Sirot L."/>
            <person name="Sirota M."/>
            <person name="Sisneros N.B."/>
            <person name="Smith C.D."/>
            <person name="Smith T.F."/>
            <person name="Spieth J."/>
            <person name="Stage D.E."/>
            <person name="Stark A."/>
            <person name="Stephan W."/>
            <person name="Strausberg R.L."/>
            <person name="Strempel S."/>
            <person name="Sturgill D."/>
            <person name="Sutton G."/>
            <person name="Sutton G.G."/>
            <person name="Tao W."/>
            <person name="Teichmann S."/>
            <person name="Tobari Y.N."/>
            <person name="Tomimura Y."/>
            <person name="Tsolas J.M."/>
            <person name="Valente V.L."/>
            <person name="Venter E."/>
            <person name="Venter J.C."/>
            <person name="Vicario S."/>
            <person name="Vieira F.G."/>
            <person name="Vilella A.J."/>
            <person name="Villasante A."/>
            <person name="Walenz B."/>
            <person name="Wang J."/>
            <person name="Wasserman M."/>
            <person name="Watts T."/>
            <person name="Wilson D."/>
            <person name="Wilson R.K."/>
            <person name="Wing R.A."/>
            <person name="Wolfner M.F."/>
            <person name="Wong A."/>
            <person name="Wong G.K."/>
            <person name="Wu C.I."/>
            <person name="Wu G."/>
            <person name="Yamamoto D."/>
            <person name="Yang H.P."/>
            <person name="Yang S.P."/>
            <person name="Yorke J.A."/>
            <person name="Yoshida K."/>
            <person name="Zdobnov E."/>
            <person name="Zhang P."/>
            <person name="Zhang Y."/>
            <person name="Zimin A.V."/>
            <person name="Baldwin J."/>
            <person name="Abdouelleil A."/>
            <person name="Abdulkadir J."/>
            <person name="Abebe A."/>
            <person name="Abera B."/>
            <person name="Abreu J."/>
            <person name="Acer S.C."/>
            <person name="Aftuck L."/>
            <person name="Alexander A."/>
            <person name="An P."/>
            <person name="Anderson E."/>
            <person name="Anderson S."/>
            <person name="Arachi H."/>
            <person name="Azer M."/>
            <person name="Bachantsang P."/>
            <person name="Barry A."/>
            <person name="Bayul T."/>
            <person name="Berlin A."/>
            <person name="Bessette D."/>
            <person name="Bloom T."/>
            <person name="Blye J."/>
            <person name="Boguslavskiy L."/>
            <person name="Bonnet C."/>
            <person name="Boukhgalter B."/>
            <person name="Bourzgui I."/>
            <person name="Brown A."/>
            <person name="Cahill P."/>
            <person name="Channer S."/>
            <person name="Cheshatsang Y."/>
            <person name="Chuda L."/>
            <person name="Citroen M."/>
            <person name="Collymore A."/>
            <person name="Cooke P."/>
            <person name="Costello M."/>
            <person name="D'Aco K."/>
            <person name="Daza R."/>
            <person name="De Haan G."/>
            <person name="DeGray S."/>
            <person name="DeMaso C."/>
            <person name="Dhargay N."/>
            <person name="Dooley K."/>
            <person name="Dooley E."/>
            <person name="Doricent M."/>
            <person name="Dorje P."/>
            <person name="Dorjee K."/>
            <person name="Dupes A."/>
            <person name="Elong R."/>
            <person name="Falk J."/>
            <person name="Farina A."/>
            <person name="Faro S."/>
            <person name="Ferguson D."/>
            <person name="Fisher S."/>
            <person name="Foley C.D."/>
            <person name="Franke A."/>
            <person name="Friedrich D."/>
            <person name="Gadbois L."/>
            <person name="Gearin G."/>
            <person name="Gearin C.R."/>
            <person name="Giannoukos G."/>
            <person name="Goode T."/>
            <person name="Graham J."/>
            <person name="Grandbois E."/>
            <person name="Grewal S."/>
            <person name="Gyaltsen K."/>
            <person name="Hafez N."/>
            <person name="Hagos B."/>
            <person name="Hall J."/>
            <person name="Henson C."/>
            <person name="Hollinger A."/>
            <person name="Honan T."/>
            <person name="Huard M.D."/>
            <person name="Hughes L."/>
            <person name="Hurhula B."/>
            <person name="Husby M.E."/>
            <person name="Kamat A."/>
            <person name="Kanga B."/>
            <person name="Kashin S."/>
            <person name="Khazanovich D."/>
            <person name="Kisner P."/>
            <person name="Lance K."/>
            <person name="Lara M."/>
            <person name="Lee W."/>
            <person name="Lennon N."/>
            <person name="Letendre F."/>
            <person name="LeVine R."/>
            <person name="Lipovsky A."/>
            <person name="Liu X."/>
            <person name="Liu J."/>
            <person name="Liu S."/>
            <person name="Lokyitsang T."/>
            <person name="Lokyitsang Y."/>
            <person name="Lubonja R."/>
            <person name="Lui A."/>
            <person name="MacDonald P."/>
            <person name="Magnisalis V."/>
            <person name="Maru K."/>
            <person name="Matthews C."/>
            <person name="McCusker W."/>
            <person name="McDonough S."/>
            <person name="Mehta T."/>
            <person name="Meldrim J."/>
            <person name="Meneus L."/>
            <person name="Mihai O."/>
            <person name="Mihalev A."/>
            <person name="Mihova T."/>
            <person name="Mittelman R."/>
            <person name="Mlenga V."/>
            <person name="Montmayeur A."/>
            <person name="Mulrain L."/>
            <person name="Navidi A."/>
            <person name="Naylor J."/>
            <person name="Negash T."/>
            <person name="Nguyen T."/>
            <person name="Nguyen N."/>
            <person name="Nicol R."/>
            <person name="Norbu C."/>
            <person name="Norbu N."/>
            <person name="Novod N."/>
            <person name="O'Neill B."/>
            <person name="Osman S."/>
            <person name="Markiewicz E."/>
            <person name="Oyono O.L."/>
            <person name="Patti C."/>
            <person name="Phunkhang P."/>
            <person name="Pierre F."/>
            <person name="Priest M."/>
            <person name="Raghuraman S."/>
            <person name="Rege F."/>
            <person name="Reyes R."/>
            <person name="Rise C."/>
            <person name="Rogov P."/>
            <person name="Ross K."/>
            <person name="Ryan E."/>
            <person name="Settipalli S."/>
            <person name="Shea T."/>
            <person name="Sherpa N."/>
            <person name="Shi L."/>
            <person name="Shih D."/>
            <person name="Sparrow T."/>
            <person name="Spaulding J."/>
            <person name="Stalker J."/>
            <person name="Stange-Thomann N."/>
            <person name="Stavropoulos S."/>
            <person name="Stone C."/>
            <person name="Strader C."/>
            <person name="Tesfaye S."/>
            <person name="Thomson T."/>
            <person name="Thoulutsang Y."/>
            <person name="Thoulutsang D."/>
            <person name="Topham K."/>
            <person name="Topping I."/>
            <person name="Tsamla T."/>
            <person name="Vassiliev H."/>
            <person name="Vo A."/>
            <person name="Wangchuk T."/>
            <person name="Wangdi T."/>
            <person name="Weiand M."/>
            <person name="Wilkinson J."/>
            <person name="Wilson A."/>
            <person name="Yadav S."/>
            <person name="Young G."/>
            <person name="Yu Q."/>
            <person name="Zembek L."/>
            <person name="Zhong D."/>
            <person name="Zimmer A."/>
            <person name="Zwirko Z."/>
            <person name="Jaffe D.B."/>
            <person name="Alvarez P."/>
            <person name="Brockman W."/>
            <person name="Butler J."/>
            <person name="Chin C."/>
            <person name="Gnerre S."/>
            <person name="Grabherr M."/>
            <person name="Kleber M."/>
            <person name="Mauceli E."/>
            <person name="MacCallum I."/>
        </authorList>
    </citation>
    <scope>NUCLEOTIDE SEQUENCE [LARGE SCALE GENOMIC DNA]</scope>
    <source>
        <strain evidence="2">Tucson 14024-0371.13</strain>
    </source>
</reference>
<dbReference type="EMBL" id="CH902619">
    <property type="protein sequence ID" value="EDV37585.1"/>
    <property type="molecule type" value="Genomic_DNA"/>
</dbReference>
<dbReference type="PANTHER" id="PTHR20977">
    <property type="entry name" value="AT13385P-RELATED"/>
    <property type="match status" value="1"/>
</dbReference>
<evidence type="ECO:0000313" key="2">
    <source>
        <dbReference type="Proteomes" id="UP000007801"/>
    </source>
</evidence>
<dbReference type="PANTHER" id="PTHR20977:SF0">
    <property type="entry name" value="AT13385P-RELATED"/>
    <property type="match status" value="1"/>
</dbReference>
<name>B3MEG5_DROAN</name>
<dbReference type="STRING" id="7217.B3MEG5"/>
<organism evidence="1 2">
    <name type="scientific">Drosophila ananassae</name>
    <name type="common">Fruit fly</name>
    <dbReference type="NCBI Taxonomy" id="7217"/>
    <lineage>
        <taxon>Eukaryota</taxon>
        <taxon>Metazoa</taxon>
        <taxon>Ecdysozoa</taxon>
        <taxon>Arthropoda</taxon>
        <taxon>Hexapoda</taxon>
        <taxon>Insecta</taxon>
        <taxon>Pterygota</taxon>
        <taxon>Neoptera</taxon>
        <taxon>Endopterygota</taxon>
        <taxon>Diptera</taxon>
        <taxon>Brachycera</taxon>
        <taxon>Muscomorpha</taxon>
        <taxon>Ephydroidea</taxon>
        <taxon>Drosophilidae</taxon>
        <taxon>Drosophila</taxon>
        <taxon>Sophophora</taxon>
    </lineage>
</organism>
<evidence type="ECO:0000313" key="1">
    <source>
        <dbReference type="EMBL" id="EDV37585.1"/>
    </source>
</evidence>
<keyword evidence="2" id="KW-1185">Reference proteome</keyword>
<dbReference type="Proteomes" id="UP000007801">
    <property type="component" value="Unassembled WGS sequence"/>
</dbReference>
<dbReference type="OrthoDB" id="7812215at2759"/>
<dbReference type="InParanoid" id="B3MEG5"/>
<proteinExistence type="predicted"/>
<dbReference type="eggNOG" id="ENOG502TB6Y">
    <property type="taxonomic scope" value="Eukaryota"/>
</dbReference>
<dbReference type="InterPro" id="IPR006611">
    <property type="entry name" value="DUF1431_DROsp"/>
</dbReference>